<proteinExistence type="predicted"/>
<accession>A0A2X3I1I0</accession>
<dbReference type="EMBL" id="UASO01000005">
    <property type="protein sequence ID" value="SQC86342.1"/>
    <property type="molecule type" value="Genomic_DNA"/>
</dbReference>
<name>A0A2X3I1I0_KLEPN</name>
<protein>
    <submittedName>
        <fullName evidence="1">Uncharacterized protein</fullName>
    </submittedName>
</protein>
<dbReference type="Proteomes" id="UP000250675">
    <property type="component" value="Unassembled WGS sequence"/>
</dbReference>
<reference evidence="3 4" key="1">
    <citation type="submission" date="2018-06" db="EMBL/GenBank/DDBJ databases">
        <authorList>
            <consortium name="Pathogen Informatics"/>
            <person name="Doyle S."/>
        </authorList>
    </citation>
    <scope>NUCLEOTIDE SEQUENCE [LARGE SCALE GENOMIC DNA]</scope>
    <source>
        <strain evidence="2 4">NCTC5052</strain>
        <strain evidence="1 3">NCTC9645</strain>
    </source>
</reference>
<sequence>MSQLRLKWMRLKIRTNSEAVFDFIKNTPYSDAIGAGFTKYETIHNGIAATFNRKTLILEPVSDPFGDILEFERVVFDQIDFSIQIITNKICLLTFYNPPKTVKPFIDFLSQAEGLNVAYGNLTVDLKSFMKIIRENFGVKVFGISKVKVSNLPVTEKTRACLELNSSGDALHDLKSFVGDNDFKLDKIRVGALYHDSKISFELTSGASAIIPEEHLLTFNDVISCMEFDKF</sequence>
<dbReference type="Proteomes" id="UP000254103">
    <property type="component" value="Unassembled WGS sequence"/>
</dbReference>
<evidence type="ECO:0000313" key="3">
    <source>
        <dbReference type="Proteomes" id="UP000250675"/>
    </source>
</evidence>
<dbReference type="AlphaFoldDB" id="A0A2X3I1I0"/>
<evidence type="ECO:0000313" key="4">
    <source>
        <dbReference type="Proteomes" id="UP000254103"/>
    </source>
</evidence>
<gene>
    <name evidence="2" type="ORF">NCTC5052_04556</name>
    <name evidence="1" type="ORF">NCTC9645_04427</name>
</gene>
<organism evidence="1 3">
    <name type="scientific">Klebsiella pneumoniae</name>
    <dbReference type="NCBI Taxonomy" id="573"/>
    <lineage>
        <taxon>Bacteria</taxon>
        <taxon>Pseudomonadati</taxon>
        <taxon>Pseudomonadota</taxon>
        <taxon>Gammaproteobacteria</taxon>
        <taxon>Enterobacterales</taxon>
        <taxon>Enterobacteriaceae</taxon>
        <taxon>Klebsiella/Raoultella group</taxon>
        <taxon>Klebsiella</taxon>
        <taxon>Klebsiella pneumoniae complex</taxon>
    </lineage>
</organism>
<dbReference type="EMBL" id="UGLJ01000002">
    <property type="protein sequence ID" value="STT96031.1"/>
    <property type="molecule type" value="Genomic_DNA"/>
</dbReference>
<evidence type="ECO:0000313" key="2">
    <source>
        <dbReference type="EMBL" id="STT96031.1"/>
    </source>
</evidence>
<evidence type="ECO:0000313" key="1">
    <source>
        <dbReference type="EMBL" id="SQC86342.1"/>
    </source>
</evidence>